<sequence length="259" mass="30603">MCEGESNDLEEIKTEALLKEHLKEMKAKRVKDTFVWSTMAGRPVRVFSQKTPDKEILSKHLKDVIEKRQQWTNQMKPKLEREIKQNEEELQRKHNKLQITLSAILEKWICHANDEGKESILFVVLEHFQDLQKYGVPLDTIMRMRRWLSEKLTLIPNAKLVIVSGLERWKAEQLPRETFGIYYNSVGRELTMATLLELLNKRWQTLDLVSVMQELQRTLIIKKTPQYKLIEGKSVRFSLSKDVDIFDNLSCLPRLQKKE</sequence>
<evidence type="ECO:0000313" key="2">
    <source>
        <dbReference type="EMBL" id="CAH3187950.1"/>
    </source>
</evidence>
<evidence type="ECO:0000313" key="3">
    <source>
        <dbReference type="Proteomes" id="UP001159405"/>
    </source>
</evidence>
<gene>
    <name evidence="2" type="ORF">PLOB_00038570</name>
</gene>
<evidence type="ECO:0000256" key="1">
    <source>
        <dbReference type="SAM" id="Coils"/>
    </source>
</evidence>
<reference evidence="2 3" key="1">
    <citation type="submission" date="2022-05" db="EMBL/GenBank/DDBJ databases">
        <authorList>
            <consortium name="Genoscope - CEA"/>
            <person name="William W."/>
        </authorList>
    </citation>
    <scope>NUCLEOTIDE SEQUENCE [LARGE SCALE GENOMIC DNA]</scope>
</reference>
<comment type="caution">
    <text evidence="2">The sequence shown here is derived from an EMBL/GenBank/DDBJ whole genome shotgun (WGS) entry which is preliminary data.</text>
</comment>
<proteinExistence type="predicted"/>
<dbReference type="EMBL" id="CALNXK010000579">
    <property type="protein sequence ID" value="CAH3187950.1"/>
    <property type="molecule type" value="Genomic_DNA"/>
</dbReference>
<keyword evidence="1" id="KW-0175">Coiled coil</keyword>
<organism evidence="2 3">
    <name type="scientific">Porites lobata</name>
    <dbReference type="NCBI Taxonomy" id="104759"/>
    <lineage>
        <taxon>Eukaryota</taxon>
        <taxon>Metazoa</taxon>
        <taxon>Cnidaria</taxon>
        <taxon>Anthozoa</taxon>
        <taxon>Hexacorallia</taxon>
        <taxon>Scleractinia</taxon>
        <taxon>Fungiina</taxon>
        <taxon>Poritidae</taxon>
        <taxon>Porites</taxon>
    </lineage>
</organism>
<accession>A0ABN8SCM3</accession>
<protein>
    <submittedName>
        <fullName evidence="2">Uncharacterized protein</fullName>
    </submittedName>
</protein>
<keyword evidence="3" id="KW-1185">Reference proteome</keyword>
<feature type="coiled-coil region" evidence="1">
    <location>
        <begin position="76"/>
        <end position="107"/>
    </location>
</feature>
<dbReference type="Proteomes" id="UP001159405">
    <property type="component" value="Unassembled WGS sequence"/>
</dbReference>
<name>A0ABN8SCM3_9CNID</name>